<dbReference type="Gene3D" id="3.90.1680.10">
    <property type="entry name" value="SOS response associated peptidase-like"/>
    <property type="match status" value="1"/>
</dbReference>
<keyword evidence="3" id="KW-0227">DNA damage</keyword>
<keyword evidence="4 8" id="KW-0378">Hydrolase</keyword>
<dbReference type="SUPFAM" id="SSF143081">
    <property type="entry name" value="BB1717-like"/>
    <property type="match status" value="1"/>
</dbReference>
<dbReference type="InterPro" id="IPR003738">
    <property type="entry name" value="SRAP"/>
</dbReference>
<evidence type="ECO:0000256" key="2">
    <source>
        <dbReference type="ARBA" id="ARBA00022670"/>
    </source>
</evidence>
<evidence type="ECO:0000256" key="3">
    <source>
        <dbReference type="ARBA" id="ARBA00022763"/>
    </source>
</evidence>
<comment type="similarity">
    <text evidence="1 8">Belongs to the SOS response-associated peptidase family.</text>
</comment>
<dbReference type="GO" id="GO:0006508">
    <property type="term" value="P:proteolysis"/>
    <property type="evidence" value="ECO:0007669"/>
    <property type="project" value="UniProtKB-KW"/>
</dbReference>
<accession>A0A3Q8X5M0</accession>
<protein>
    <recommendedName>
        <fullName evidence="8">Abasic site processing protein</fullName>
        <ecNumber evidence="8">3.4.-.-</ecNumber>
    </recommendedName>
</protein>
<evidence type="ECO:0000256" key="7">
    <source>
        <dbReference type="ARBA" id="ARBA00023239"/>
    </source>
</evidence>
<organism evidence="9 10">
    <name type="scientific">Paenibacillus albus</name>
    <dbReference type="NCBI Taxonomy" id="2495582"/>
    <lineage>
        <taxon>Bacteria</taxon>
        <taxon>Bacillati</taxon>
        <taxon>Bacillota</taxon>
        <taxon>Bacilli</taxon>
        <taxon>Bacillales</taxon>
        <taxon>Paenibacillaceae</taxon>
        <taxon>Paenibacillus</taxon>
    </lineage>
</organism>
<reference evidence="10" key="1">
    <citation type="submission" date="2018-12" db="EMBL/GenBank/DDBJ databases">
        <title>Genome sequence of Peanibacillus sp.</title>
        <authorList>
            <person name="Subramani G."/>
            <person name="Srinivasan S."/>
            <person name="Kim M.K."/>
        </authorList>
    </citation>
    <scope>NUCLEOTIDE SEQUENCE [LARGE SCALE GENOMIC DNA]</scope>
    <source>
        <strain evidence="10">18JY67-1</strain>
    </source>
</reference>
<dbReference type="Proteomes" id="UP000272528">
    <property type="component" value="Chromosome"/>
</dbReference>
<keyword evidence="6" id="KW-0238">DNA-binding</keyword>
<dbReference type="PANTHER" id="PTHR13604:SF0">
    <property type="entry name" value="ABASIC SITE PROCESSING PROTEIN HMCES"/>
    <property type="match status" value="1"/>
</dbReference>
<evidence type="ECO:0000256" key="6">
    <source>
        <dbReference type="ARBA" id="ARBA00023125"/>
    </source>
</evidence>
<evidence type="ECO:0000313" key="9">
    <source>
        <dbReference type="EMBL" id="AZN39456.1"/>
    </source>
</evidence>
<evidence type="ECO:0000256" key="8">
    <source>
        <dbReference type="RuleBase" id="RU364100"/>
    </source>
</evidence>
<dbReference type="EC" id="3.4.-.-" evidence="8"/>
<proteinExistence type="inferred from homology"/>
<evidence type="ECO:0000256" key="4">
    <source>
        <dbReference type="ARBA" id="ARBA00022801"/>
    </source>
</evidence>
<evidence type="ECO:0000256" key="1">
    <source>
        <dbReference type="ARBA" id="ARBA00008136"/>
    </source>
</evidence>
<name>A0A3Q8X5M0_9BACL</name>
<dbReference type="GO" id="GO:0003697">
    <property type="term" value="F:single-stranded DNA binding"/>
    <property type="evidence" value="ECO:0007669"/>
    <property type="project" value="InterPro"/>
</dbReference>
<dbReference type="AlphaFoldDB" id="A0A3Q8X5M0"/>
<gene>
    <name evidence="9" type="ORF">EJC50_07105</name>
</gene>
<dbReference type="GO" id="GO:0106300">
    <property type="term" value="P:protein-DNA covalent cross-linking repair"/>
    <property type="evidence" value="ECO:0007669"/>
    <property type="project" value="InterPro"/>
</dbReference>
<dbReference type="GO" id="GO:0016829">
    <property type="term" value="F:lyase activity"/>
    <property type="evidence" value="ECO:0007669"/>
    <property type="project" value="UniProtKB-KW"/>
</dbReference>
<keyword evidence="10" id="KW-1185">Reference proteome</keyword>
<keyword evidence="7" id="KW-0456">Lyase</keyword>
<dbReference type="OrthoDB" id="9782620at2"/>
<keyword evidence="5" id="KW-0190">Covalent protein-DNA linkage</keyword>
<evidence type="ECO:0000313" key="10">
    <source>
        <dbReference type="Proteomes" id="UP000272528"/>
    </source>
</evidence>
<dbReference type="PANTHER" id="PTHR13604">
    <property type="entry name" value="DC12-RELATED"/>
    <property type="match status" value="1"/>
</dbReference>
<keyword evidence="2 8" id="KW-0645">Protease</keyword>
<sequence length="233" mass="26876">MFSVHPGNNSQNNWRCFPMCEAIAITAQSSELTDKFELDNILLYIANRNEVTPTDTISAIFEHKETGRILDEFRWGMVPYWAKDSVHMDRSQLFHKPIYERIVQKQRCIIPCNGFYVTRTIGKEVHRLKLMMRSGTFAIAGLYDVFRQASGFEMRTCTMMMTEANELVSPYQPLMPAILEPEAIGDWLHRGNRPPYELHAMLCPMDELRMIAIPLGGTGDEEVELQAPRTEWV</sequence>
<dbReference type="GO" id="GO:0008233">
    <property type="term" value="F:peptidase activity"/>
    <property type="evidence" value="ECO:0007669"/>
    <property type="project" value="UniProtKB-KW"/>
</dbReference>
<dbReference type="InterPro" id="IPR036590">
    <property type="entry name" value="SRAP-like"/>
</dbReference>
<evidence type="ECO:0000256" key="5">
    <source>
        <dbReference type="ARBA" id="ARBA00023124"/>
    </source>
</evidence>
<dbReference type="KEGG" id="palb:EJC50_07105"/>
<dbReference type="EMBL" id="CP034437">
    <property type="protein sequence ID" value="AZN39456.1"/>
    <property type="molecule type" value="Genomic_DNA"/>
</dbReference>
<dbReference type="Pfam" id="PF02586">
    <property type="entry name" value="SRAP"/>
    <property type="match status" value="1"/>
</dbReference>